<evidence type="ECO:0000313" key="3">
    <source>
        <dbReference type="Proteomes" id="UP000474175"/>
    </source>
</evidence>
<feature type="chain" id="PRO_5027090858" description="TonB C-terminal domain-containing protein" evidence="1">
    <location>
        <begin position="22"/>
        <end position="175"/>
    </location>
</feature>
<protein>
    <recommendedName>
        <fullName evidence="4">TonB C-terminal domain-containing protein</fullName>
    </recommendedName>
</protein>
<proteinExistence type="predicted"/>
<name>A0A6L9L4H8_9BACT</name>
<comment type="caution">
    <text evidence="2">The sequence shown here is derived from an EMBL/GenBank/DDBJ whole genome shotgun (WGS) entry which is preliminary data.</text>
</comment>
<gene>
    <name evidence="2" type="ORF">GK108_11380</name>
</gene>
<dbReference type="EMBL" id="JAAFZH010000004">
    <property type="protein sequence ID" value="NDU95476.1"/>
    <property type="molecule type" value="Genomic_DNA"/>
</dbReference>
<dbReference type="AlphaFoldDB" id="A0A6L9L4H8"/>
<accession>A0A6L9L4H8</accession>
<keyword evidence="1" id="KW-0732">Signal</keyword>
<dbReference type="RefSeq" id="WP_163947565.1">
    <property type="nucleotide sequence ID" value="NZ_JAAFZH010000004.1"/>
</dbReference>
<feature type="signal peptide" evidence="1">
    <location>
        <begin position="1"/>
        <end position="21"/>
    </location>
</feature>
<dbReference type="Gene3D" id="3.30.1150.10">
    <property type="match status" value="1"/>
</dbReference>
<evidence type="ECO:0000256" key="1">
    <source>
        <dbReference type="SAM" id="SignalP"/>
    </source>
</evidence>
<keyword evidence="3" id="KW-1185">Reference proteome</keyword>
<organism evidence="2 3">
    <name type="scientific">Spirosoma terrae</name>
    <dbReference type="NCBI Taxonomy" id="1968276"/>
    <lineage>
        <taxon>Bacteria</taxon>
        <taxon>Pseudomonadati</taxon>
        <taxon>Bacteroidota</taxon>
        <taxon>Cytophagia</taxon>
        <taxon>Cytophagales</taxon>
        <taxon>Cytophagaceae</taxon>
        <taxon>Spirosoma</taxon>
    </lineage>
</organism>
<evidence type="ECO:0000313" key="2">
    <source>
        <dbReference type="EMBL" id="NDU95476.1"/>
    </source>
</evidence>
<dbReference type="Proteomes" id="UP000474175">
    <property type="component" value="Unassembled WGS sequence"/>
</dbReference>
<evidence type="ECO:0008006" key="4">
    <source>
        <dbReference type="Google" id="ProtNLM"/>
    </source>
</evidence>
<reference evidence="2 3" key="1">
    <citation type="submission" date="2020-02" db="EMBL/GenBank/DDBJ databases">
        <title>Draft genome sequence of two Spirosoma agri KCTC 52727 and Spirosoma terrae KCTC 52035.</title>
        <authorList>
            <person name="Rojas J."/>
            <person name="Ambika Manirajan B."/>
            <person name="Suarez C."/>
            <person name="Ratering S."/>
            <person name="Schnell S."/>
        </authorList>
    </citation>
    <scope>NUCLEOTIDE SEQUENCE [LARGE SCALE GENOMIC DNA]</scope>
    <source>
        <strain evidence="2 3">KCTC 52035</strain>
    </source>
</reference>
<sequence length="175" mass="19493">MKKRQPIVWLSLLVASQLTNAQNIIPALDQDPVFTKVVTRRILYPPKPATRAVYGRFYAGFSINEQGHIKDIAVLYPKMSAQVSKQYGFDAAILKGLKQMPPLQPNLAGCYILPVAFCFTNYKEGPLSIIPTNVLPTSLTTGERIALREVRIYASSPSSGWLLKNFPDSRQIGQQ</sequence>